<proteinExistence type="inferred from homology"/>
<comment type="similarity">
    <text evidence="3">Belongs to the cytochrome P450 family.</text>
</comment>
<evidence type="ECO:0000256" key="6">
    <source>
        <dbReference type="ARBA" id="ARBA00022723"/>
    </source>
</evidence>
<dbReference type="GO" id="GO:0020037">
    <property type="term" value="F:heme binding"/>
    <property type="evidence" value="ECO:0007669"/>
    <property type="project" value="InterPro"/>
</dbReference>
<evidence type="ECO:0000256" key="12">
    <source>
        <dbReference type="PIRSR" id="PIRSR602401-1"/>
    </source>
</evidence>
<evidence type="ECO:0000256" key="8">
    <source>
        <dbReference type="ARBA" id="ARBA00023002"/>
    </source>
</evidence>
<dbReference type="AlphaFoldDB" id="A0AAN6LUW8"/>
<comment type="cofactor">
    <cofactor evidence="1 12">
        <name>heme</name>
        <dbReference type="ChEBI" id="CHEBI:30413"/>
    </cofactor>
</comment>
<dbReference type="Pfam" id="PF00067">
    <property type="entry name" value="p450"/>
    <property type="match status" value="1"/>
</dbReference>
<dbReference type="CDD" id="cd11058">
    <property type="entry name" value="CYP60B-like"/>
    <property type="match status" value="1"/>
</dbReference>
<evidence type="ECO:0000256" key="4">
    <source>
        <dbReference type="ARBA" id="ARBA00022617"/>
    </source>
</evidence>
<dbReference type="SUPFAM" id="SSF48264">
    <property type="entry name" value="Cytochrome P450"/>
    <property type="match status" value="1"/>
</dbReference>
<sequence>MGLASIVPGTLGEYIGAVSAIVAIYFVSYAVYNLFFHPLAKFPGPKFAAISNLWYAFHWTSGQWPHVLNTAHKKYGDVVRTSPNELSFATAESYKEIYGHASKGRPPFLKSDFYSSNGRAPSIVSARDPLEHRTQRRSLSAAFSAKALREQEVVVHEYIDMFINQIRKLGSAGTNGLNIVEAFNWLTFDIIGDLTFGESFDAVKIGKTHPWVSVIVETTYWSNLIGLKSRLPVLNLVLPFIVHQNLAREFRMHRQLTIEKTEKRIKHKDTITKEDFFKQILKQGDWEFSKLDSNAELLIVAGSETTATTLSGLMYFLHKNPHCMDKLEEEVLRSFRSYDEITGDSTARLPYLHGVIEEGLRLYPPVPFGLPRVSPGTVVSGHYVPAGTLVSTQTWTVKHDSRYWHDADSYRPERWIGEGFGDNKDAFNPFMLGPRACLGINLAYLELRITLAKMVWAFRFEMVDKEVDWVRDNKMYLLWKKPEMKMRFHSRAELNA</sequence>
<evidence type="ECO:0000256" key="9">
    <source>
        <dbReference type="ARBA" id="ARBA00023004"/>
    </source>
</evidence>
<keyword evidence="4 12" id="KW-0349">Heme</keyword>
<dbReference type="PRINTS" id="PR00463">
    <property type="entry name" value="EP450I"/>
</dbReference>
<dbReference type="PANTHER" id="PTHR24305:SF210">
    <property type="entry name" value="CYTOCHROME P450 MONOOXYGENASE ASQL-RELATED"/>
    <property type="match status" value="1"/>
</dbReference>
<evidence type="ECO:0000256" key="3">
    <source>
        <dbReference type="ARBA" id="ARBA00010617"/>
    </source>
</evidence>
<dbReference type="GO" id="GO:0004497">
    <property type="term" value="F:monooxygenase activity"/>
    <property type="evidence" value="ECO:0007669"/>
    <property type="project" value="UniProtKB-KW"/>
</dbReference>
<dbReference type="InterPro" id="IPR001128">
    <property type="entry name" value="Cyt_P450"/>
</dbReference>
<feature type="transmembrane region" description="Helical" evidence="13">
    <location>
        <begin position="14"/>
        <end position="36"/>
    </location>
</feature>
<evidence type="ECO:0000256" key="13">
    <source>
        <dbReference type="SAM" id="Phobius"/>
    </source>
</evidence>
<keyword evidence="5 13" id="KW-0812">Transmembrane</keyword>
<evidence type="ECO:0008006" key="16">
    <source>
        <dbReference type="Google" id="ProtNLM"/>
    </source>
</evidence>
<dbReference type="InterPro" id="IPR050121">
    <property type="entry name" value="Cytochrome_P450_monoxygenase"/>
</dbReference>
<evidence type="ECO:0000313" key="14">
    <source>
        <dbReference type="EMBL" id="KAK3203563.1"/>
    </source>
</evidence>
<dbReference type="GO" id="GO:0005506">
    <property type="term" value="F:iron ion binding"/>
    <property type="evidence" value="ECO:0007669"/>
    <property type="project" value="InterPro"/>
</dbReference>
<dbReference type="Gene3D" id="1.10.630.10">
    <property type="entry name" value="Cytochrome P450"/>
    <property type="match status" value="1"/>
</dbReference>
<dbReference type="PANTHER" id="PTHR24305">
    <property type="entry name" value="CYTOCHROME P450"/>
    <property type="match status" value="1"/>
</dbReference>
<dbReference type="FunFam" id="1.10.630.10:FF:000158">
    <property type="entry name" value="Cytochrome P450, putative (Eurofung)"/>
    <property type="match status" value="1"/>
</dbReference>
<keyword evidence="8" id="KW-0560">Oxidoreductase</keyword>
<keyword evidence="11 13" id="KW-0472">Membrane</keyword>
<evidence type="ECO:0000256" key="10">
    <source>
        <dbReference type="ARBA" id="ARBA00023033"/>
    </source>
</evidence>
<organism evidence="14 15">
    <name type="scientific">Pseudopithomyces chartarum</name>
    <dbReference type="NCBI Taxonomy" id="1892770"/>
    <lineage>
        <taxon>Eukaryota</taxon>
        <taxon>Fungi</taxon>
        <taxon>Dikarya</taxon>
        <taxon>Ascomycota</taxon>
        <taxon>Pezizomycotina</taxon>
        <taxon>Dothideomycetes</taxon>
        <taxon>Pleosporomycetidae</taxon>
        <taxon>Pleosporales</taxon>
        <taxon>Massarineae</taxon>
        <taxon>Didymosphaeriaceae</taxon>
        <taxon>Pseudopithomyces</taxon>
    </lineage>
</organism>
<evidence type="ECO:0000256" key="5">
    <source>
        <dbReference type="ARBA" id="ARBA00022692"/>
    </source>
</evidence>
<dbReference type="InterPro" id="IPR002401">
    <property type="entry name" value="Cyt_P450_E_grp-I"/>
</dbReference>
<keyword evidence="6 12" id="KW-0479">Metal-binding</keyword>
<protein>
    <recommendedName>
        <fullName evidence="16">Cytochrome P450</fullName>
    </recommendedName>
</protein>
<gene>
    <name evidence="14" type="ORF">GRF29_112g1718988</name>
</gene>
<keyword evidence="7 13" id="KW-1133">Transmembrane helix</keyword>
<evidence type="ECO:0000256" key="2">
    <source>
        <dbReference type="ARBA" id="ARBA00004370"/>
    </source>
</evidence>
<dbReference type="GO" id="GO:0016705">
    <property type="term" value="F:oxidoreductase activity, acting on paired donors, with incorporation or reduction of molecular oxygen"/>
    <property type="evidence" value="ECO:0007669"/>
    <property type="project" value="InterPro"/>
</dbReference>
<feature type="binding site" description="axial binding residue" evidence="12">
    <location>
        <position position="437"/>
    </location>
    <ligand>
        <name>heme</name>
        <dbReference type="ChEBI" id="CHEBI:30413"/>
    </ligand>
    <ligandPart>
        <name>Fe</name>
        <dbReference type="ChEBI" id="CHEBI:18248"/>
    </ligandPart>
</feature>
<evidence type="ECO:0000256" key="7">
    <source>
        <dbReference type="ARBA" id="ARBA00022989"/>
    </source>
</evidence>
<keyword evidence="9 12" id="KW-0408">Iron</keyword>
<comment type="caution">
    <text evidence="14">The sequence shown here is derived from an EMBL/GenBank/DDBJ whole genome shotgun (WGS) entry which is preliminary data.</text>
</comment>
<evidence type="ECO:0000256" key="1">
    <source>
        <dbReference type="ARBA" id="ARBA00001971"/>
    </source>
</evidence>
<comment type="subcellular location">
    <subcellularLocation>
        <location evidence="2">Membrane</location>
    </subcellularLocation>
</comment>
<keyword evidence="10" id="KW-0503">Monooxygenase</keyword>
<dbReference type="Proteomes" id="UP001280581">
    <property type="component" value="Unassembled WGS sequence"/>
</dbReference>
<evidence type="ECO:0000313" key="15">
    <source>
        <dbReference type="Proteomes" id="UP001280581"/>
    </source>
</evidence>
<dbReference type="EMBL" id="WVTA01000011">
    <property type="protein sequence ID" value="KAK3203563.1"/>
    <property type="molecule type" value="Genomic_DNA"/>
</dbReference>
<dbReference type="GO" id="GO:0016020">
    <property type="term" value="C:membrane"/>
    <property type="evidence" value="ECO:0007669"/>
    <property type="project" value="UniProtKB-SubCell"/>
</dbReference>
<accession>A0AAN6LUW8</accession>
<keyword evidence="15" id="KW-1185">Reference proteome</keyword>
<reference evidence="14 15" key="1">
    <citation type="submission" date="2021-02" db="EMBL/GenBank/DDBJ databases">
        <title>Genome assembly of Pseudopithomyces chartarum.</title>
        <authorList>
            <person name="Jauregui R."/>
            <person name="Singh J."/>
            <person name="Voisey C."/>
        </authorList>
    </citation>
    <scope>NUCLEOTIDE SEQUENCE [LARGE SCALE GENOMIC DNA]</scope>
    <source>
        <strain evidence="14 15">AGR01</strain>
    </source>
</reference>
<name>A0AAN6LUW8_9PLEO</name>
<dbReference type="PRINTS" id="PR00385">
    <property type="entry name" value="P450"/>
</dbReference>
<dbReference type="InterPro" id="IPR036396">
    <property type="entry name" value="Cyt_P450_sf"/>
</dbReference>
<evidence type="ECO:0000256" key="11">
    <source>
        <dbReference type="ARBA" id="ARBA00023136"/>
    </source>
</evidence>